<reference evidence="2 3" key="1">
    <citation type="submission" date="2021-04" db="EMBL/GenBank/DDBJ databases">
        <authorList>
            <person name="Seiffert S.N."/>
        </authorList>
    </citation>
    <scope>NUCLEOTIDE SEQUENCE [LARGE SCALE GENOMIC DNA]</scope>
    <source>
        <strain evidence="2 3">1</strain>
    </source>
</reference>
<evidence type="ECO:0008006" key="4">
    <source>
        <dbReference type="Google" id="ProtNLM"/>
    </source>
</evidence>
<keyword evidence="1" id="KW-1133">Transmembrane helix</keyword>
<protein>
    <recommendedName>
        <fullName evidence="4">DUF805 domain-containing protein</fullName>
    </recommendedName>
</protein>
<sequence>MSFKRRYPVTDYHLSFKEYFLSRDFWLSKELLLSVSLAVLLFVINLYMVWLMNEDSIAITCLLLICFTLSAVWRLADFKDKEGWYLVIIPLSDFATVILALAGVSTIAAQDFKPVFMKPVLETLAGIVTGLYGFILSREILAIEYKRNEKK</sequence>
<dbReference type="Proteomes" id="UP000686327">
    <property type="component" value="Unassembled WGS sequence"/>
</dbReference>
<keyword evidence="1" id="KW-0472">Membrane</keyword>
<accession>A0ABS6DMQ9</accession>
<evidence type="ECO:0000313" key="2">
    <source>
        <dbReference type="EMBL" id="MBU4684514.1"/>
    </source>
</evidence>
<comment type="caution">
    <text evidence="2">The sequence shown here is derived from an EMBL/GenBank/DDBJ whole genome shotgun (WGS) entry which is preliminary data.</text>
</comment>
<organism evidence="2 3">
    <name type="scientific">Cedecea davisae</name>
    <dbReference type="NCBI Taxonomy" id="158484"/>
    <lineage>
        <taxon>Bacteria</taxon>
        <taxon>Pseudomonadati</taxon>
        <taxon>Pseudomonadota</taxon>
        <taxon>Gammaproteobacteria</taxon>
        <taxon>Enterobacterales</taxon>
        <taxon>Enterobacteriaceae</taxon>
        <taxon>Cedecea</taxon>
    </lineage>
</organism>
<dbReference type="EMBL" id="JAGRYU010000035">
    <property type="protein sequence ID" value="MBU4684514.1"/>
    <property type="molecule type" value="Genomic_DNA"/>
</dbReference>
<feature type="transmembrane region" description="Helical" evidence="1">
    <location>
        <begin position="56"/>
        <end position="76"/>
    </location>
</feature>
<evidence type="ECO:0000313" key="3">
    <source>
        <dbReference type="Proteomes" id="UP000686327"/>
    </source>
</evidence>
<feature type="transmembrane region" description="Helical" evidence="1">
    <location>
        <begin position="120"/>
        <end position="141"/>
    </location>
</feature>
<feature type="transmembrane region" description="Helical" evidence="1">
    <location>
        <begin position="31"/>
        <end position="50"/>
    </location>
</feature>
<dbReference type="RefSeq" id="WP_216377214.1">
    <property type="nucleotide sequence ID" value="NZ_JAGRYT010000038.1"/>
</dbReference>
<reference evidence="3" key="2">
    <citation type="submission" date="2023-07" db="EMBL/GenBank/DDBJ databases">
        <title>Cedecea davisae an AmpC producer and its therapeutic implications.</title>
        <authorList>
            <person name="Notter J."/>
        </authorList>
    </citation>
    <scope>NUCLEOTIDE SEQUENCE [LARGE SCALE GENOMIC DNA]</scope>
    <source>
        <strain evidence="3">1</strain>
    </source>
</reference>
<gene>
    <name evidence="2" type="ORF">KC222_21190</name>
</gene>
<keyword evidence="3" id="KW-1185">Reference proteome</keyword>
<keyword evidence="1" id="KW-0812">Transmembrane</keyword>
<name>A0ABS6DMQ9_9ENTR</name>
<proteinExistence type="predicted"/>
<feature type="transmembrane region" description="Helical" evidence="1">
    <location>
        <begin position="83"/>
        <end position="108"/>
    </location>
</feature>
<evidence type="ECO:0000256" key="1">
    <source>
        <dbReference type="SAM" id="Phobius"/>
    </source>
</evidence>